<dbReference type="Proteomes" id="UP000000939">
    <property type="component" value="Chromosome"/>
</dbReference>
<dbReference type="Pfam" id="PF04402">
    <property type="entry name" value="SIMPL"/>
    <property type="match status" value="1"/>
</dbReference>
<reference evidence="1 2" key="1">
    <citation type="journal article" date="2010" name="Stand. Genomic Sci.">
        <title>Complete genome sequence of Arcobacter nitrofigilis type strain (CI).</title>
        <authorList>
            <person name="Pati A."/>
            <person name="Gronow S."/>
            <person name="Lapidus A."/>
            <person name="Copeland A."/>
            <person name="Glavina Del Rio T."/>
            <person name="Nolan M."/>
            <person name="Lucas S."/>
            <person name="Tice H."/>
            <person name="Cheng J.F."/>
            <person name="Han C."/>
            <person name="Chertkov O."/>
            <person name="Bruce D."/>
            <person name="Tapia R."/>
            <person name="Goodwin L."/>
            <person name="Pitluck S."/>
            <person name="Liolios K."/>
            <person name="Ivanova N."/>
            <person name="Mavromatis K."/>
            <person name="Chen A."/>
            <person name="Palaniappan K."/>
            <person name="Land M."/>
            <person name="Hauser L."/>
            <person name="Chang Y.J."/>
            <person name="Jeffries C.D."/>
            <person name="Detter J.C."/>
            <person name="Rohde M."/>
            <person name="Goker M."/>
            <person name="Bristow J."/>
            <person name="Eisen J.A."/>
            <person name="Markowitz V."/>
            <person name="Hugenholtz P."/>
            <person name="Klenk H.P."/>
            <person name="Kyrpides N.C."/>
        </authorList>
    </citation>
    <scope>NUCLEOTIDE SEQUENCE [LARGE SCALE GENOMIC DNA]</scope>
    <source>
        <strain evidence="2">ATCC 33309 / DSM 7299 / CCUG 15893 / LMG 7604 / NCTC 12251 / CI</strain>
    </source>
</reference>
<dbReference type="OrthoDB" id="5348452at2"/>
<dbReference type="AlphaFoldDB" id="D5V487"/>
<dbReference type="EMBL" id="CP001999">
    <property type="protein sequence ID" value="ADG91820.1"/>
    <property type="molecule type" value="Genomic_DNA"/>
</dbReference>
<dbReference type="InterPro" id="IPR007497">
    <property type="entry name" value="SIMPL/DUF541"/>
</dbReference>
<gene>
    <name evidence="1" type="ordered locus">Arnit_0153</name>
</gene>
<protein>
    <recommendedName>
        <fullName evidence="3">Periplasmic protein</fullName>
    </recommendedName>
</protein>
<evidence type="ECO:0008006" key="3">
    <source>
        <dbReference type="Google" id="ProtNLM"/>
    </source>
</evidence>
<organism evidence="1 2">
    <name type="scientific">Arcobacter nitrofigilis (strain ATCC 33309 / DSM 7299 / CCUG 15893 / LMG 7604 / NCTC 12251 / CI)</name>
    <name type="common">Campylobacter nitrofigilis</name>
    <dbReference type="NCBI Taxonomy" id="572480"/>
    <lineage>
        <taxon>Bacteria</taxon>
        <taxon>Pseudomonadati</taxon>
        <taxon>Campylobacterota</taxon>
        <taxon>Epsilonproteobacteria</taxon>
        <taxon>Campylobacterales</taxon>
        <taxon>Arcobacteraceae</taxon>
        <taxon>Arcobacter</taxon>
    </lineage>
</organism>
<sequence precursor="true">MKKILFLFLPFFLYAFEVDFSKEFTKDLIPNVLSADISVIIEDEKEKNVIERLEVFNKEIKAYNKVEKQLGTFNVRPLYQKSSNTPRIYGYSGELSYKIETDDAFSMGEFISMITNMKENRDTSVTLNNLSWRVKDDSYNVILDLVRLEAINWVENYAKVLSNDLHKECNIKTISLENNIMHTYRAQMTSMKLSSSLKKEDVPVPEVSHQKLSIITNYKLECK</sequence>
<evidence type="ECO:0000313" key="2">
    <source>
        <dbReference type="Proteomes" id="UP000000939"/>
    </source>
</evidence>
<dbReference type="HOGENOM" id="CLU_1212774_0_0_7"/>
<proteinExistence type="predicted"/>
<accession>D5V487</accession>
<dbReference type="KEGG" id="ant:Arnit_0153"/>
<dbReference type="RefSeq" id="WP_013133965.1">
    <property type="nucleotide sequence ID" value="NC_014166.1"/>
</dbReference>
<keyword evidence="2" id="KW-1185">Reference proteome</keyword>
<dbReference type="STRING" id="572480.Arnit_0153"/>
<dbReference type="eggNOG" id="COG2968">
    <property type="taxonomic scope" value="Bacteria"/>
</dbReference>
<name>D5V487_ARCNC</name>
<evidence type="ECO:0000313" key="1">
    <source>
        <dbReference type="EMBL" id="ADG91820.1"/>
    </source>
</evidence>